<dbReference type="PANTHER" id="PTHR44666">
    <property type="entry name" value="WD REPEAT-CONTAINING PROTEIN 53"/>
    <property type="match status" value="1"/>
</dbReference>
<dbReference type="PANTHER" id="PTHR44666:SF1">
    <property type="entry name" value="WD REPEAT-CONTAINING PROTEIN 53"/>
    <property type="match status" value="1"/>
</dbReference>
<dbReference type="Pfam" id="PF12894">
    <property type="entry name" value="ANAPC4_WD40"/>
    <property type="match status" value="1"/>
</dbReference>
<evidence type="ECO:0000256" key="1">
    <source>
        <dbReference type="ARBA" id="ARBA00022574"/>
    </source>
</evidence>
<dbReference type="PROSITE" id="PS50082">
    <property type="entry name" value="WD_REPEATS_2"/>
    <property type="match status" value="2"/>
</dbReference>
<dbReference type="InterPro" id="IPR036322">
    <property type="entry name" value="WD40_repeat_dom_sf"/>
</dbReference>
<feature type="domain" description="Anaphase-promoting complex subunit 4-like WD40" evidence="4">
    <location>
        <begin position="88"/>
        <end position="146"/>
    </location>
</feature>
<feature type="repeat" description="WD" evidence="3">
    <location>
        <begin position="9"/>
        <end position="41"/>
    </location>
</feature>
<keyword evidence="1 3" id="KW-0853">WD repeat</keyword>
<dbReference type="PROSITE" id="PS00678">
    <property type="entry name" value="WD_REPEATS_1"/>
    <property type="match status" value="1"/>
</dbReference>
<dbReference type="WBParaSite" id="TREG1_137840.1">
    <property type="protein sequence ID" value="TREG1_137840.1"/>
    <property type="gene ID" value="TREG1_137840"/>
</dbReference>
<dbReference type="InterPro" id="IPR024977">
    <property type="entry name" value="Apc4-like_WD40_dom"/>
</dbReference>
<keyword evidence="5" id="KW-1185">Reference proteome</keyword>
<dbReference type="Proteomes" id="UP000050795">
    <property type="component" value="Unassembled WGS sequence"/>
</dbReference>
<accession>A0AA85JBK3</accession>
<evidence type="ECO:0000256" key="2">
    <source>
        <dbReference type="ARBA" id="ARBA00022737"/>
    </source>
</evidence>
<keyword evidence="2" id="KW-0677">Repeat</keyword>
<dbReference type="InterPro" id="IPR001680">
    <property type="entry name" value="WD40_rpt"/>
</dbReference>
<dbReference type="Pfam" id="PF00400">
    <property type="entry name" value="WD40"/>
    <property type="match status" value="2"/>
</dbReference>
<dbReference type="InterPro" id="IPR015943">
    <property type="entry name" value="WD40/YVTN_repeat-like_dom_sf"/>
</dbReference>
<organism evidence="5 6">
    <name type="scientific">Trichobilharzia regenti</name>
    <name type="common">Nasal bird schistosome</name>
    <dbReference type="NCBI Taxonomy" id="157069"/>
    <lineage>
        <taxon>Eukaryota</taxon>
        <taxon>Metazoa</taxon>
        <taxon>Spiralia</taxon>
        <taxon>Lophotrochozoa</taxon>
        <taxon>Platyhelminthes</taxon>
        <taxon>Trematoda</taxon>
        <taxon>Digenea</taxon>
        <taxon>Strigeidida</taxon>
        <taxon>Schistosomatoidea</taxon>
        <taxon>Schistosomatidae</taxon>
        <taxon>Trichobilharzia</taxon>
    </lineage>
</organism>
<dbReference type="Gene3D" id="2.130.10.10">
    <property type="entry name" value="YVTN repeat-like/Quinoprotein amine dehydrogenase"/>
    <property type="match status" value="2"/>
</dbReference>
<dbReference type="SUPFAM" id="SSF50978">
    <property type="entry name" value="WD40 repeat-like"/>
    <property type="match status" value="1"/>
</dbReference>
<reference evidence="5" key="1">
    <citation type="submission" date="2022-06" db="EMBL/GenBank/DDBJ databases">
        <authorList>
            <person name="Berger JAMES D."/>
            <person name="Berger JAMES D."/>
        </authorList>
    </citation>
    <scope>NUCLEOTIDE SEQUENCE [LARGE SCALE GENOMIC DNA]</scope>
</reference>
<protein>
    <recommendedName>
        <fullName evidence="4">Anaphase-promoting complex subunit 4-like WD40 domain-containing protein</fullName>
    </recommendedName>
</protein>
<name>A0AA85JBK3_TRIRE</name>
<dbReference type="AlphaFoldDB" id="A0AA85JBK3"/>
<dbReference type="SMART" id="SM00320">
    <property type="entry name" value="WD40"/>
    <property type="match status" value="5"/>
</dbReference>
<evidence type="ECO:0000259" key="4">
    <source>
        <dbReference type="Pfam" id="PF12894"/>
    </source>
</evidence>
<dbReference type="InterPro" id="IPR042453">
    <property type="entry name" value="WDR53"/>
</dbReference>
<dbReference type="PROSITE" id="PS50294">
    <property type="entry name" value="WD_REPEATS_REGION"/>
    <property type="match status" value="2"/>
</dbReference>
<evidence type="ECO:0000313" key="6">
    <source>
        <dbReference type="WBParaSite" id="TREG1_137840.1"/>
    </source>
</evidence>
<sequence length="389" mass="43234">MSTNPIVLARGHTEAVTTLSLSDHLLASGSADGNTYFWSLDQSPCPVLQAPRYGHCSSIKFSVKQENILYGAYSQEIISWDIRNLRQLFDIWKVNEGRVNSIDVSETEDRLASADDTGTVQIIDLSNGSLVRTLKKHDNSVSSVKFRPGRPWQLVSGGVDCKVVVSDWRGSGLAVNIFELSEIADYSGSDSNNVEADYSYIDSIDDESLNVLLRSNSTMNFDGGNTRTNDRIRDRFAEQIARLFLIPTPVSFSRDRQRRNISVRRPCINSVSCSMSGDIVAASLDSKTIELFSGYGKKLMHYESLYGHDGRASTVHFINETLLVSGSCDENIFVWNIESEAYGQATYHGEEVSAFEGRRLDRLIVADSSPVIKVSCTIYIKVVIVLHFV</sequence>
<evidence type="ECO:0000256" key="3">
    <source>
        <dbReference type="PROSITE-ProRule" id="PRU00221"/>
    </source>
</evidence>
<dbReference type="InterPro" id="IPR019775">
    <property type="entry name" value="WD40_repeat_CS"/>
</dbReference>
<reference evidence="6" key="2">
    <citation type="submission" date="2023-11" db="UniProtKB">
        <authorList>
            <consortium name="WormBaseParasite"/>
        </authorList>
    </citation>
    <scope>IDENTIFICATION</scope>
</reference>
<feature type="repeat" description="WD" evidence="3">
    <location>
        <begin position="305"/>
        <end position="345"/>
    </location>
</feature>
<proteinExistence type="predicted"/>
<evidence type="ECO:0000313" key="5">
    <source>
        <dbReference type="Proteomes" id="UP000050795"/>
    </source>
</evidence>